<evidence type="ECO:0000256" key="5">
    <source>
        <dbReference type="ARBA" id="ARBA00038359"/>
    </source>
</evidence>
<evidence type="ECO:0000256" key="2">
    <source>
        <dbReference type="ARBA" id="ARBA00022692"/>
    </source>
</evidence>
<feature type="transmembrane region" description="Helical" evidence="6">
    <location>
        <begin position="20"/>
        <end position="43"/>
    </location>
</feature>
<organism evidence="8 9">
    <name type="scientific">Aaosphaeria arxii CBS 175.79</name>
    <dbReference type="NCBI Taxonomy" id="1450172"/>
    <lineage>
        <taxon>Eukaryota</taxon>
        <taxon>Fungi</taxon>
        <taxon>Dikarya</taxon>
        <taxon>Ascomycota</taxon>
        <taxon>Pezizomycotina</taxon>
        <taxon>Dothideomycetes</taxon>
        <taxon>Pleosporomycetidae</taxon>
        <taxon>Pleosporales</taxon>
        <taxon>Pleosporales incertae sedis</taxon>
        <taxon>Aaosphaeria</taxon>
    </lineage>
</organism>
<keyword evidence="2 6" id="KW-0812">Transmembrane</keyword>
<reference evidence="8" key="1">
    <citation type="journal article" date="2020" name="Stud. Mycol.">
        <title>101 Dothideomycetes genomes: a test case for predicting lifestyles and emergence of pathogens.</title>
        <authorList>
            <person name="Haridas S."/>
            <person name="Albert R."/>
            <person name="Binder M."/>
            <person name="Bloem J."/>
            <person name="Labutti K."/>
            <person name="Salamov A."/>
            <person name="Andreopoulos B."/>
            <person name="Baker S."/>
            <person name="Barry K."/>
            <person name="Bills G."/>
            <person name="Bluhm B."/>
            <person name="Cannon C."/>
            <person name="Castanera R."/>
            <person name="Culley D."/>
            <person name="Daum C."/>
            <person name="Ezra D."/>
            <person name="Gonzalez J."/>
            <person name="Henrissat B."/>
            <person name="Kuo A."/>
            <person name="Liang C."/>
            <person name="Lipzen A."/>
            <person name="Lutzoni F."/>
            <person name="Magnuson J."/>
            <person name="Mondo S."/>
            <person name="Nolan M."/>
            <person name="Ohm R."/>
            <person name="Pangilinan J."/>
            <person name="Park H.-J."/>
            <person name="Ramirez L."/>
            <person name="Alfaro M."/>
            <person name="Sun H."/>
            <person name="Tritt A."/>
            <person name="Yoshinaga Y."/>
            <person name="Zwiers L.-H."/>
            <person name="Turgeon B."/>
            <person name="Goodwin S."/>
            <person name="Spatafora J."/>
            <person name="Crous P."/>
            <person name="Grigoriev I."/>
        </authorList>
    </citation>
    <scope>NUCLEOTIDE SEQUENCE</scope>
    <source>
        <strain evidence="8">CBS 175.79</strain>
    </source>
</reference>
<comment type="similarity">
    <text evidence="5">Belongs to the SAT4 family.</text>
</comment>
<dbReference type="AlphaFoldDB" id="A0A6A5XHW7"/>
<protein>
    <recommendedName>
        <fullName evidence="7">Rhodopsin domain-containing protein</fullName>
    </recommendedName>
</protein>
<name>A0A6A5XHW7_9PLEO</name>
<dbReference type="GeneID" id="54290717"/>
<evidence type="ECO:0000313" key="9">
    <source>
        <dbReference type="Proteomes" id="UP000799778"/>
    </source>
</evidence>
<feature type="transmembrane region" description="Helical" evidence="6">
    <location>
        <begin position="149"/>
        <end position="171"/>
    </location>
</feature>
<dbReference type="Pfam" id="PF20684">
    <property type="entry name" value="Fung_rhodopsin"/>
    <property type="match status" value="1"/>
</dbReference>
<feature type="transmembrane region" description="Helical" evidence="6">
    <location>
        <begin position="55"/>
        <end position="86"/>
    </location>
</feature>
<dbReference type="GO" id="GO:0016020">
    <property type="term" value="C:membrane"/>
    <property type="evidence" value="ECO:0007669"/>
    <property type="project" value="UniProtKB-SubCell"/>
</dbReference>
<dbReference type="OrthoDB" id="4525788at2759"/>
<evidence type="ECO:0000256" key="3">
    <source>
        <dbReference type="ARBA" id="ARBA00022989"/>
    </source>
</evidence>
<dbReference type="RefSeq" id="XP_033380750.1">
    <property type="nucleotide sequence ID" value="XM_033533320.1"/>
</dbReference>
<evidence type="ECO:0000256" key="1">
    <source>
        <dbReference type="ARBA" id="ARBA00004141"/>
    </source>
</evidence>
<accession>A0A6A5XHW7</accession>
<dbReference type="PANTHER" id="PTHR33048:SF160">
    <property type="entry name" value="SAT4 FAMILY MEMBRANE PROTEIN"/>
    <property type="match status" value="1"/>
</dbReference>
<feature type="domain" description="Rhodopsin" evidence="7">
    <location>
        <begin position="26"/>
        <end position="261"/>
    </location>
</feature>
<evidence type="ECO:0000256" key="4">
    <source>
        <dbReference type="ARBA" id="ARBA00023136"/>
    </source>
</evidence>
<dbReference type="EMBL" id="ML978072">
    <property type="protein sequence ID" value="KAF2012411.1"/>
    <property type="molecule type" value="Genomic_DNA"/>
</dbReference>
<sequence length="305" mass="34379">MDSSNLLPPPTRINDVHKHYDVAVSVIVMMILATGISIGRLIIRKNTRSFGNDDWAMIPALGIVATAFIYPAMTAAIRVSILLFYLRIFGKTQSIIKWVIWACLALTAVYVAVFSIIPGLICTPLSATWHILTRKDHCKSDQMYYDYNVALYSASLGMDILLLIIPIYPVMGLRMPLRRRLGALFIFALGTSACVAASYKLAVWVTQWQRTGNIDPSWFKTQMSRVIPPQWDSFGYTFWLPSQVEPTVAIIGSALPAYRQHLFHLYQRISSEVRSFSMGKSSYSMDVSNDNSSTFEFNDRTGRLP</sequence>
<gene>
    <name evidence="8" type="ORF">BU24DRAFT_484056</name>
</gene>
<evidence type="ECO:0000313" key="8">
    <source>
        <dbReference type="EMBL" id="KAF2012411.1"/>
    </source>
</evidence>
<keyword evidence="4 6" id="KW-0472">Membrane</keyword>
<feature type="transmembrane region" description="Helical" evidence="6">
    <location>
        <begin position="98"/>
        <end position="121"/>
    </location>
</feature>
<dbReference type="InterPro" id="IPR049326">
    <property type="entry name" value="Rhodopsin_dom_fungi"/>
</dbReference>
<comment type="subcellular location">
    <subcellularLocation>
        <location evidence="1">Membrane</location>
        <topology evidence="1">Multi-pass membrane protein</topology>
    </subcellularLocation>
</comment>
<dbReference type="PANTHER" id="PTHR33048">
    <property type="entry name" value="PTH11-LIKE INTEGRAL MEMBRANE PROTEIN (AFU_ORTHOLOGUE AFUA_5G11245)"/>
    <property type="match status" value="1"/>
</dbReference>
<dbReference type="Proteomes" id="UP000799778">
    <property type="component" value="Unassembled WGS sequence"/>
</dbReference>
<dbReference type="InterPro" id="IPR052337">
    <property type="entry name" value="SAT4-like"/>
</dbReference>
<keyword evidence="3 6" id="KW-1133">Transmembrane helix</keyword>
<keyword evidence="9" id="KW-1185">Reference proteome</keyword>
<proteinExistence type="inferred from homology"/>
<feature type="transmembrane region" description="Helical" evidence="6">
    <location>
        <begin position="183"/>
        <end position="205"/>
    </location>
</feature>
<evidence type="ECO:0000259" key="7">
    <source>
        <dbReference type="Pfam" id="PF20684"/>
    </source>
</evidence>
<evidence type="ECO:0000256" key="6">
    <source>
        <dbReference type="SAM" id="Phobius"/>
    </source>
</evidence>